<evidence type="ECO:0000256" key="3">
    <source>
        <dbReference type="ARBA" id="ARBA00022448"/>
    </source>
</evidence>
<comment type="caution">
    <text evidence="10">The sequence shown here is derived from an EMBL/GenBank/DDBJ whole genome shotgun (WGS) entry which is preliminary data.</text>
</comment>
<feature type="repeat" description="Solcar" evidence="8">
    <location>
        <begin position="162"/>
        <end position="241"/>
    </location>
</feature>
<evidence type="ECO:0000256" key="6">
    <source>
        <dbReference type="ARBA" id="ARBA00022989"/>
    </source>
</evidence>
<dbReference type="InterPro" id="IPR023395">
    <property type="entry name" value="MCP_dom_sf"/>
</dbReference>
<comment type="similarity">
    <text evidence="2 9">Belongs to the mitochondrial carrier (TC 2.A.29) family.</text>
</comment>
<evidence type="ECO:0000313" key="10">
    <source>
        <dbReference type="EMBL" id="KAJ3251386.1"/>
    </source>
</evidence>
<evidence type="ECO:0000256" key="1">
    <source>
        <dbReference type="ARBA" id="ARBA00004141"/>
    </source>
</evidence>
<proteinExistence type="inferred from homology"/>
<keyword evidence="6" id="KW-1133">Transmembrane helix</keyword>
<dbReference type="AlphaFoldDB" id="A0AAD5Y0D2"/>
<dbReference type="PROSITE" id="PS50920">
    <property type="entry name" value="SOLCAR"/>
    <property type="match status" value="2"/>
</dbReference>
<evidence type="ECO:0000256" key="7">
    <source>
        <dbReference type="ARBA" id="ARBA00023136"/>
    </source>
</evidence>
<evidence type="ECO:0000313" key="11">
    <source>
        <dbReference type="Proteomes" id="UP001210925"/>
    </source>
</evidence>
<dbReference type="Gene3D" id="1.50.40.10">
    <property type="entry name" value="Mitochondrial carrier domain"/>
    <property type="match status" value="1"/>
</dbReference>
<dbReference type="InterPro" id="IPR018108">
    <property type="entry name" value="MCP_transmembrane"/>
</dbReference>
<accession>A0AAD5Y0D2</accession>
<gene>
    <name evidence="10" type="primary">PET8</name>
    <name evidence="10" type="ORF">HK103_002433</name>
</gene>
<feature type="repeat" description="Solcar" evidence="8">
    <location>
        <begin position="57"/>
        <end position="146"/>
    </location>
</feature>
<evidence type="ECO:0000256" key="5">
    <source>
        <dbReference type="ARBA" id="ARBA00022737"/>
    </source>
</evidence>
<evidence type="ECO:0000256" key="2">
    <source>
        <dbReference type="ARBA" id="ARBA00006375"/>
    </source>
</evidence>
<comment type="subcellular location">
    <subcellularLocation>
        <location evidence="1">Membrane</location>
        <topology evidence="1">Multi-pass membrane protein</topology>
    </subcellularLocation>
</comment>
<dbReference type="Proteomes" id="UP001210925">
    <property type="component" value="Unassembled WGS sequence"/>
</dbReference>
<keyword evidence="5" id="KW-0677">Repeat</keyword>
<protein>
    <submittedName>
        <fullName evidence="10">S-adenosylmethionine transporter</fullName>
    </submittedName>
</protein>
<organism evidence="10 11">
    <name type="scientific">Boothiomyces macroporosus</name>
    <dbReference type="NCBI Taxonomy" id="261099"/>
    <lineage>
        <taxon>Eukaryota</taxon>
        <taxon>Fungi</taxon>
        <taxon>Fungi incertae sedis</taxon>
        <taxon>Chytridiomycota</taxon>
        <taxon>Chytridiomycota incertae sedis</taxon>
        <taxon>Chytridiomycetes</taxon>
        <taxon>Rhizophydiales</taxon>
        <taxon>Terramycetaceae</taxon>
        <taxon>Boothiomyces</taxon>
    </lineage>
</organism>
<keyword evidence="3 9" id="KW-0813">Transport</keyword>
<name>A0AAD5Y0D2_9FUNG</name>
<keyword evidence="4 8" id="KW-0812">Transmembrane</keyword>
<reference evidence="10" key="1">
    <citation type="submission" date="2020-05" db="EMBL/GenBank/DDBJ databases">
        <title>Phylogenomic resolution of chytrid fungi.</title>
        <authorList>
            <person name="Stajich J.E."/>
            <person name="Amses K."/>
            <person name="Simmons R."/>
            <person name="Seto K."/>
            <person name="Myers J."/>
            <person name="Bonds A."/>
            <person name="Quandt C.A."/>
            <person name="Barry K."/>
            <person name="Liu P."/>
            <person name="Grigoriev I."/>
            <person name="Longcore J.E."/>
            <person name="James T.Y."/>
        </authorList>
    </citation>
    <scope>NUCLEOTIDE SEQUENCE</scope>
    <source>
        <strain evidence="10">PLAUS21</strain>
    </source>
</reference>
<dbReference type="GO" id="GO:0016020">
    <property type="term" value="C:membrane"/>
    <property type="evidence" value="ECO:0007669"/>
    <property type="project" value="UniProtKB-SubCell"/>
</dbReference>
<dbReference type="Pfam" id="PF00153">
    <property type="entry name" value="Mito_carr"/>
    <property type="match status" value="2"/>
</dbReference>
<dbReference type="SUPFAM" id="SSF103506">
    <property type="entry name" value="Mitochondrial carrier"/>
    <property type="match status" value="1"/>
</dbReference>
<dbReference type="EMBL" id="JADGKB010000185">
    <property type="protein sequence ID" value="KAJ3251386.1"/>
    <property type="molecule type" value="Genomic_DNA"/>
</dbReference>
<evidence type="ECO:0000256" key="4">
    <source>
        <dbReference type="ARBA" id="ARBA00022692"/>
    </source>
</evidence>
<keyword evidence="7 8" id="KW-0472">Membrane</keyword>
<sequence>MHPLDTLKTQLQTHQPIVMKNLGRGFTISFLLAAPQGGLRLSTYEYSKSFLSTKNIDSTLASAISACAGDTVSSIVKVPREVVTARLQSGVDLQSIKGGNPALATMKMIVREQGVKGLFRGFWSTTARDWPFMVILFTTYDSFKHKHQAYIGQEPDDITTVKSTIFGGISGGLAGFLTTPFDVIKTNIMTKSSSSSIFVVGKELLQKSGTKGLFVGGGARSVWWFCVCSMFFPMYEAGKSTLGSAFVKEYGHQKLVVG</sequence>
<dbReference type="PANTHER" id="PTHR45667">
    <property type="entry name" value="S-ADENOSYLMETHIONINE MITOCHONDRIAL CARRIER PROTEIN"/>
    <property type="match status" value="1"/>
</dbReference>
<keyword evidence="11" id="KW-1185">Reference proteome</keyword>
<evidence type="ECO:0000256" key="9">
    <source>
        <dbReference type="RuleBase" id="RU000488"/>
    </source>
</evidence>
<evidence type="ECO:0000256" key="8">
    <source>
        <dbReference type="PROSITE-ProRule" id="PRU00282"/>
    </source>
</evidence>